<comment type="caution">
    <text evidence="2">The sequence shown here is derived from an EMBL/GenBank/DDBJ whole genome shotgun (WGS) entry which is preliminary data.</text>
</comment>
<dbReference type="InterPro" id="IPR004158">
    <property type="entry name" value="DUF247_pln"/>
</dbReference>
<dbReference type="Proteomes" id="UP000015453">
    <property type="component" value="Unassembled WGS sequence"/>
</dbReference>
<evidence type="ECO:0000313" key="3">
    <source>
        <dbReference type="Proteomes" id="UP000015453"/>
    </source>
</evidence>
<feature type="non-terminal residue" evidence="2">
    <location>
        <position position="1"/>
    </location>
</feature>
<name>S8E286_9LAMI</name>
<dbReference type="EMBL" id="AUSU01001947">
    <property type="protein sequence ID" value="EPS69808.1"/>
    <property type="molecule type" value="Genomic_DNA"/>
</dbReference>
<reference evidence="2 3" key="1">
    <citation type="journal article" date="2013" name="BMC Genomics">
        <title>The miniature genome of a carnivorous plant Genlisea aurea contains a low number of genes and short non-coding sequences.</title>
        <authorList>
            <person name="Leushkin E.V."/>
            <person name="Sutormin R.A."/>
            <person name="Nabieva E.R."/>
            <person name="Penin A.A."/>
            <person name="Kondrashov A.S."/>
            <person name="Logacheva M.D."/>
        </authorList>
    </citation>
    <scope>NUCLEOTIDE SEQUENCE [LARGE SCALE GENOMIC DNA]</scope>
</reference>
<keyword evidence="3" id="KW-1185">Reference proteome</keyword>
<dbReference type="PANTHER" id="PTHR31170">
    <property type="entry name" value="BNAC04G53230D PROTEIN"/>
    <property type="match status" value="1"/>
</dbReference>
<dbReference type="Pfam" id="PF03140">
    <property type="entry name" value="DUF247"/>
    <property type="match status" value="1"/>
</dbReference>
<feature type="non-terminal residue" evidence="2">
    <location>
        <position position="236"/>
    </location>
</feature>
<keyword evidence="1" id="KW-0472">Membrane</keyword>
<accession>S8E286</accession>
<evidence type="ECO:0000313" key="2">
    <source>
        <dbReference type="EMBL" id="EPS69808.1"/>
    </source>
</evidence>
<keyword evidence="1" id="KW-0812">Transmembrane</keyword>
<keyword evidence="1" id="KW-1133">Transmembrane helix</keyword>
<dbReference type="AlphaFoldDB" id="S8E286"/>
<evidence type="ECO:0000256" key="1">
    <source>
        <dbReference type="SAM" id="Phobius"/>
    </source>
</evidence>
<sequence>EQPLHLLDAVRRLLVSEMHHESFKQLPSYCSVWPKLWKTNVSEIHDREIDLRSVYTSRSVTQLKAKGIYFSPSPTYCLKDVEFESFGVFSASLRLPVRFISTKTKVLFSNLIAFEICPNNLTDFAISSYVILIKSLIHGTKDVKELREKRVLISNLGSDAEVLKVFDEIHTYGMENAGIFRDVKEKIEEHYNSKAKTWMAELIHTYFESPWNAIALFAGIFLLVLAYIQTYFTVHP</sequence>
<proteinExistence type="predicted"/>
<dbReference type="PANTHER" id="PTHR31170:SF25">
    <property type="entry name" value="BNAA09G04570D PROTEIN"/>
    <property type="match status" value="1"/>
</dbReference>
<feature type="transmembrane region" description="Helical" evidence="1">
    <location>
        <begin position="211"/>
        <end position="234"/>
    </location>
</feature>
<gene>
    <name evidence="2" type="ORF">M569_04954</name>
</gene>
<organism evidence="2 3">
    <name type="scientific">Genlisea aurea</name>
    <dbReference type="NCBI Taxonomy" id="192259"/>
    <lineage>
        <taxon>Eukaryota</taxon>
        <taxon>Viridiplantae</taxon>
        <taxon>Streptophyta</taxon>
        <taxon>Embryophyta</taxon>
        <taxon>Tracheophyta</taxon>
        <taxon>Spermatophyta</taxon>
        <taxon>Magnoliopsida</taxon>
        <taxon>eudicotyledons</taxon>
        <taxon>Gunneridae</taxon>
        <taxon>Pentapetalae</taxon>
        <taxon>asterids</taxon>
        <taxon>lamiids</taxon>
        <taxon>Lamiales</taxon>
        <taxon>Lentibulariaceae</taxon>
        <taxon>Genlisea</taxon>
    </lineage>
</organism>
<protein>
    <submittedName>
        <fullName evidence="2">Uncharacterized protein</fullName>
    </submittedName>
</protein>
<dbReference type="OrthoDB" id="1849062at2759"/>